<dbReference type="PANTHER" id="PTHR30367">
    <property type="entry name" value="P-HYDROXYBENZOIC ACID EFFLUX PUMP SUBUNIT AAEA-RELATED"/>
    <property type="match status" value="1"/>
</dbReference>
<evidence type="ECO:0000259" key="2">
    <source>
        <dbReference type="Pfam" id="PF25917"/>
    </source>
</evidence>
<comment type="caution">
    <text evidence="4">The sequence shown here is derived from an EMBL/GenBank/DDBJ whole genome shotgun (WGS) entry which is preliminary data.</text>
</comment>
<dbReference type="Proteomes" id="UP001301152">
    <property type="component" value="Unassembled WGS sequence"/>
</dbReference>
<evidence type="ECO:0000313" key="4">
    <source>
        <dbReference type="EMBL" id="MCX2562791.1"/>
    </source>
</evidence>
<keyword evidence="1" id="KW-0812">Transmembrane</keyword>
<dbReference type="InterPro" id="IPR050393">
    <property type="entry name" value="MFP_Efflux_Pump"/>
</dbReference>
<dbReference type="Pfam" id="PF25917">
    <property type="entry name" value="BSH_RND"/>
    <property type="match status" value="1"/>
</dbReference>
<dbReference type="Gene3D" id="2.40.30.170">
    <property type="match status" value="1"/>
</dbReference>
<dbReference type="InterPro" id="IPR058634">
    <property type="entry name" value="AaeA-lik-b-barrel"/>
</dbReference>
<keyword evidence="5" id="KW-1185">Reference proteome</keyword>
<gene>
    <name evidence="4" type="primary">mdtN</name>
    <name evidence="4" type="ORF">OQ497_02245</name>
</gene>
<dbReference type="Gene3D" id="1.10.287.470">
    <property type="entry name" value="Helix hairpin bin"/>
    <property type="match status" value="1"/>
</dbReference>
<dbReference type="InterPro" id="IPR058625">
    <property type="entry name" value="MdtA-like_BSH"/>
</dbReference>
<dbReference type="RefSeq" id="WP_086553432.1">
    <property type="nucleotide sequence ID" value="NZ_JAERKY010000002.1"/>
</dbReference>
<protein>
    <submittedName>
        <fullName evidence="4">Multidrug transporter subunit MdtN</fullName>
    </submittedName>
</protein>
<dbReference type="Gene3D" id="2.40.50.100">
    <property type="match status" value="1"/>
</dbReference>
<sequence length="352" mass="38355">MNTESPSQSPLKKYTGVFVALISIAAATAVTLYVASRDDNYPTSDSAAIAAEVVHVAAVVGGRMTELHVVINQHVNKGDLLYVIDPEPYQLAVRQAEASVALSKASLADQQRMLAVRQAQAAIAHDQLNRAEKNNALADRTTARLEPLAKRAFIPWQQYDQARVTQNDTNISVIQARKQSEASDVAIGNLDTPTAAVAVNEAALAQARYQLRQTRIYAPESGYITSLTVKAGEVLAPSQVLFTLIVDDQWYAIANIRELYLRAIKPGDCATVYSMIDRSVPLEGRVASIGWGVMSGDGIDLSRSLPYIPRQMDWVHVAQRFPVRIKLVNPPSLLIRMGATASVEIRHGSSCH</sequence>
<reference evidence="4 5" key="1">
    <citation type="submission" date="2022-11" db="EMBL/GenBank/DDBJ databases">
        <title>Genome sequencing of Acetobacter type strain.</title>
        <authorList>
            <person name="Heo J."/>
            <person name="Lee D."/>
            <person name="Han B.-H."/>
            <person name="Hong S.-B."/>
            <person name="Kwon S.-W."/>
        </authorList>
    </citation>
    <scope>NUCLEOTIDE SEQUENCE [LARGE SCALE GENOMIC DNA]</scope>
    <source>
        <strain evidence="4 5">KACC 21253</strain>
    </source>
</reference>
<keyword evidence="1" id="KW-0472">Membrane</keyword>
<organism evidence="4 5">
    <name type="scientific">Acetobacter thailandicus</name>
    <dbReference type="NCBI Taxonomy" id="1502842"/>
    <lineage>
        <taxon>Bacteria</taxon>
        <taxon>Pseudomonadati</taxon>
        <taxon>Pseudomonadota</taxon>
        <taxon>Alphaproteobacteria</taxon>
        <taxon>Acetobacterales</taxon>
        <taxon>Acetobacteraceae</taxon>
        <taxon>Acetobacter</taxon>
    </lineage>
</organism>
<dbReference type="EMBL" id="JAPIUZ010000001">
    <property type="protein sequence ID" value="MCX2562791.1"/>
    <property type="molecule type" value="Genomic_DNA"/>
</dbReference>
<evidence type="ECO:0000256" key="1">
    <source>
        <dbReference type="SAM" id="Phobius"/>
    </source>
</evidence>
<evidence type="ECO:0000259" key="3">
    <source>
        <dbReference type="Pfam" id="PF25963"/>
    </source>
</evidence>
<keyword evidence="1" id="KW-1133">Transmembrane helix</keyword>
<feature type="domain" description="Multidrug resistance protein MdtA-like barrel-sandwich hybrid" evidence="2">
    <location>
        <begin position="52"/>
        <end position="244"/>
    </location>
</feature>
<feature type="domain" description="p-hydroxybenzoic acid efflux pump subunit AaeA-like beta-barrel" evidence="3">
    <location>
        <begin position="250"/>
        <end position="345"/>
    </location>
</feature>
<feature type="transmembrane region" description="Helical" evidence="1">
    <location>
        <begin position="14"/>
        <end position="35"/>
    </location>
</feature>
<name>A0ABT3QBY1_9PROT</name>
<dbReference type="Pfam" id="PF25963">
    <property type="entry name" value="Beta-barrel_AAEA"/>
    <property type="match status" value="1"/>
</dbReference>
<dbReference type="PANTHER" id="PTHR30367:SF1">
    <property type="entry name" value="MULTIDRUG RESISTANCE PROTEIN MDTN"/>
    <property type="match status" value="1"/>
</dbReference>
<accession>A0ABT3QBY1</accession>
<proteinExistence type="predicted"/>
<dbReference type="NCBIfam" id="NF007785">
    <property type="entry name" value="PRK10476.1"/>
    <property type="match status" value="1"/>
</dbReference>
<evidence type="ECO:0000313" key="5">
    <source>
        <dbReference type="Proteomes" id="UP001301152"/>
    </source>
</evidence>
<dbReference type="SUPFAM" id="SSF111369">
    <property type="entry name" value="HlyD-like secretion proteins"/>
    <property type="match status" value="2"/>
</dbReference>